<dbReference type="Gene3D" id="3.30.200.20">
    <property type="entry name" value="Phosphorylase Kinase, domain 1"/>
    <property type="match status" value="1"/>
</dbReference>
<dbReference type="Pfam" id="PF13947">
    <property type="entry name" value="GUB_WAK_bind"/>
    <property type="match status" value="1"/>
</dbReference>
<dbReference type="EMBL" id="JXTC01000054">
    <property type="protein sequence ID" value="PON94161.1"/>
    <property type="molecule type" value="Genomic_DNA"/>
</dbReference>
<comment type="subcellular location">
    <subcellularLocation>
        <location evidence="1">Membrane</location>
        <topology evidence="1">Single-pass type I membrane protein</topology>
    </subcellularLocation>
</comment>
<protein>
    <submittedName>
        <fullName evidence="16">Serine/threonine protein kinase</fullName>
    </submittedName>
</protein>
<dbReference type="InterPro" id="IPR008271">
    <property type="entry name" value="Ser/Thr_kinase_AS"/>
</dbReference>
<dbReference type="Gene3D" id="1.10.510.10">
    <property type="entry name" value="Transferase(Phosphotransferase) domain 1"/>
    <property type="match status" value="1"/>
</dbReference>
<dbReference type="GO" id="GO:0030247">
    <property type="term" value="F:polysaccharide binding"/>
    <property type="evidence" value="ECO:0007669"/>
    <property type="project" value="InterPro"/>
</dbReference>
<evidence type="ECO:0000256" key="12">
    <source>
        <dbReference type="PROSITE-ProRule" id="PRU10141"/>
    </source>
</evidence>
<dbReference type="InParanoid" id="A0A2P5F8P7"/>
<feature type="compositionally biased region" description="Polar residues" evidence="13">
    <location>
        <begin position="651"/>
        <end position="670"/>
    </location>
</feature>
<keyword evidence="11" id="KW-0325">Glycoprotein</keyword>
<keyword evidence="2 16" id="KW-0723">Serine/threonine-protein kinase</keyword>
<name>A0A2P5F8P7_TREOI</name>
<evidence type="ECO:0000259" key="15">
    <source>
        <dbReference type="PROSITE" id="PS50011"/>
    </source>
</evidence>
<evidence type="ECO:0000256" key="14">
    <source>
        <dbReference type="SAM" id="SignalP"/>
    </source>
</evidence>
<sequence length="677" mass="77401">MEAHILVMIVMIITVFHETIHSSAQDDHLNPPPPSRYSSCGDIQNISFPFQLESKPVSYETLNPYRIPLSLYCENNMTIMFSNYYIEEYYQVKAINYNNYTIRIVDPKVQKGNCSTFSSYSGDWFYPPLETEIRYGHGGIFWSGNFNVSPLVETLVFLSCEKQVLNPRYMDTTPCINSTSALLVPNSSDDYLYAVYGTGFKFSDMAKSCKIVQSAYISSRKEKTMTTSYRQIHDELAYGFELSWISIYQKDMETVCYVDEKSNEVHCLCGKTTARWCRIWKAISPIISSVVYFIGDRYKNIVEILAPRTIIGLSFVIALIIYKWRRRHLSVYDGIEEFLRSHNNLMPIRYAYSDIKKMTQGFKTKLGEGGFGSVYKGKLRSGHFVAIKMLSKAKSSGQDFINEVATIGRVHHVNVVRLVGFCFEGSKRALVYEFMPNGSLNKHIFSGEETDNSLTSEEIFDISLGIARGIEYLHRGCDMQILHFDIKPHNILLDENFTPKVSDFGLARLCPLENSIVSLTAVRGTIGYIAPELFYKNIGGVSHKADVYSFGMLLMEMASRRKTLNAEADHSSQIYFPLWIYDQFNKEKISIELEDVTEEELKTTKKMIIVALWCIQMKPCDRPPMNRVIEMLEADVQCLEMPPKPYFYPQENYNADKTGETSQTACSSSPLDEDSTD</sequence>
<keyword evidence="8 12" id="KW-0067">ATP-binding</keyword>
<evidence type="ECO:0000256" key="13">
    <source>
        <dbReference type="SAM" id="MobiDB-lite"/>
    </source>
</evidence>
<evidence type="ECO:0000256" key="4">
    <source>
        <dbReference type="ARBA" id="ARBA00022692"/>
    </source>
</evidence>
<evidence type="ECO:0000256" key="6">
    <source>
        <dbReference type="ARBA" id="ARBA00022741"/>
    </source>
</evidence>
<gene>
    <name evidence="16" type="ORF">TorRG33x02_102000</name>
</gene>
<reference evidence="17" key="1">
    <citation type="submission" date="2016-06" db="EMBL/GenBank/DDBJ databases">
        <title>Parallel loss of symbiosis genes in relatives of nitrogen-fixing non-legume Parasponia.</title>
        <authorList>
            <person name="Van Velzen R."/>
            <person name="Holmer R."/>
            <person name="Bu F."/>
            <person name="Rutten L."/>
            <person name="Van Zeijl A."/>
            <person name="Liu W."/>
            <person name="Santuari L."/>
            <person name="Cao Q."/>
            <person name="Sharma T."/>
            <person name="Shen D."/>
            <person name="Roswanjaya Y."/>
            <person name="Wardhani T."/>
            <person name="Kalhor M.S."/>
            <person name="Jansen J."/>
            <person name="Van den Hoogen J."/>
            <person name="Gungor B."/>
            <person name="Hartog M."/>
            <person name="Hontelez J."/>
            <person name="Verver J."/>
            <person name="Yang W.-C."/>
            <person name="Schijlen E."/>
            <person name="Repin R."/>
            <person name="Schilthuizen M."/>
            <person name="Schranz E."/>
            <person name="Heidstra R."/>
            <person name="Miyata K."/>
            <person name="Fedorova E."/>
            <person name="Kohlen W."/>
            <person name="Bisseling T."/>
            <person name="Smit S."/>
            <person name="Geurts R."/>
        </authorList>
    </citation>
    <scope>NUCLEOTIDE SEQUENCE [LARGE SCALE GENOMIC DNA]</scope>
    <source>
        <strain evidence="17">cv. RG33-2</strain>
    </source>
</reference>
<keyword evidence="3" id="KW-0808">Transferase</keyword>
<evidence type="ECO:0000256" key="3">
    <source>
        <dbReference type="ARBA" id="ARBA00022679"/>
    </source>
</evidence>
<dbReference type="Proteomes" id="UP000237000">
    <property type="component" value="Unassembled WGS sequence"/>
</dbReference>
<keyword evidence="6 12" id="KW-0547">Nucleotide-binding</keyword>
<comment type="caution">
    <text evidence="16">The sequence shown here is derived from an EMBL/GenBank/DDBJ whole genome shotgun (WGS) entry which is preliminary data.</text>
</comment>
<dbReference type="InterPro" id="IPR000719">
    <property type="entry name" value="Prot_kinase_dom"/>
</dbReference>
<dbReference type="InterPro" id="IPR011009">
    <property type="entry name" value="Kinase-like_dom_sf"/>
</dbReference>
<evidence type="ECO:0000256" key="11">
    <source>
        <dbReference type="ARBA" id="ARBA00023180"/>
    </source>
</evidence>
<dbReference type="GO" id="GO:0004674">
    <property type="term" value="F:protein serine/threonine kinase activity"/>
    <property type="evidence" value="ECO:0007669"/>
    <property type="project" value="UniProtKB-KW"/>
</dbReference>
<dbReference type="AlphaFoldDB" id="A0A2P5F8P7"/>
<proteinExistence type="predicted"/>
<keyword evidence="10" id="KW-0472">Membrane</keyword>
<evidence type="ECO:0000256" key="2">
    <source>
        <dbReference type="ARBA" id="ARBA00022527"/>
    </source>
</evidence>
<evidence type="ECO:0000256" key="10">
    <source>
        <dbReference type="ARBA" id="ARBA00023136"/>
    </source>
</evidence>
<feature type="signal peptide" evidence="14">
    <location>
        <begin position="1"/>
        <end position="24"/>
    </location>
</feature>
<accession>A0A2P5F8P7</accession>
<dbReference type="OrthoDB" id="10252171at2759"/>
<dbReference type="PANTHER" id="PTHR27009">
    <property type="entry name" value="RUST RESISTANCE KINASE LR10-RELATED"/>
    <property type="match status" value="1"/>
</dbReference>
<feature type="domain" description="Protein kinase" evidence="15">
    <location>
        <begin position="360"/>
        <end position="647"/>
    </location>
</feature>
<dbReference type="PROSITE" id="PS50011">
    <property type="entry name" value="PROTEIN_KINASE_DOM"/>
    <property type="match status" value="1"/>
</dbReference>
<dbReference type="STRING" id="63057.A0A2P5F8P7"/>
<evidence type="ECO:0000313" key="16">
    <source>
        <dbReference type="EMBL" id="PON94161.1"/>
    </source>
</evidence>
<dbReference type="InterPro" id="IPR017441">
    <property type="entry name" value="Protein_kinase_ATP_BS"/>
</dbReference>
<dbReference type="GO" id="GO:0005524">
    <property type="term" value="F:ATP binding"/>
    <property type="evidence" value="ECO:0007669"/>
    <property type="project" value="UniProtKB-UniRule"/>
</dbReference>
<dbReference type="SMART" id="SM00220">
    <property type="entry name" value="S_TKc"/>
    <property type="match status" value="1"/>
</dbReference>
<keyword evidence="5 14" id="KW-0732">Signal</keyword>
<dbReference type="FunFam" id="3.30.200.20:FF:000178">
    <property type="entry name" value="serine/threonine-protein kinase PBS1-like"/>
    <property type="match status" value="1"/>
</dbReference>
<evidence type="ECO:0000256" key="9">
    <source>
        <dbReference type="ARBA" id="ARBA00022989"/>
    </source>
</evidence>
<keyword evidence="17" id="KW-1185">Reference proteome</keyword>
<dbReference type="PROSITE" id="PS00108">
    <property type="entry name" value="PROTEIN_KINASE_ST"/>
    <property type="match status" value="1"/>
</dbReference>
<evidence type="ECO:0000313" key="17">
    <source>
        <dbReference type="Proteomes" id="UP000237000"/>
    </source>
</evidence>
<dbReference type="InterPro" id="IPR025287">
    <property type="entry name" value="WAK_GUB"/>
</dbReference>
<feature type="binding site" evidence="12">
    <location>
        <position position="388"/>
    </location>
    <ligand>
        <name>ATP</name>
        <dbReference type="ChEBI" id="CHEBI:30616"/>
    </ligand>
</feature>
<dbReference type="SUPFAM" id="SSF56112">
    <property type="entry name" value="Protein kinase-like (PK-like)"/>
    <property type="match status" value="1"/>
</dbReference>
<keyword evidence="4" id="KW-0812">Transmembrane</keyword>
<feature type="region of interest" description="Disordered" evidence="13">
    <location>
        <begin position="650"/>
        <end position="677"/>
    </location>
</feature>
<organism evidence="16 17">
    <name type="scientific">Trema orientale</name>
    <name type="common">Charcoal tree</name>
    <name type="synonym">Celtis orientalis</name>
    <dbReference type="NCBI Taxonomy" id="63057"/>
    <lineage>
        <taxon>Eukaryota</taxon>
        <taxon>Viridiplantae</taxon>
        <taxon>Streptophyta</taxon>
        <taxon>Embryophyta</taxon>
        <taxon>Tracheophyta</taxon>
        <taxon>Spermatophyta</taxon>
        <taxon>Magnoliopsida</taxon>
        <taxon>eudicotyledons</taxon>
        <taxon>Gunneridae</taxon>
        <taxon>Pentapetalae</taxon>
        <taxon>rosids</taxon>
        <taxon>fabids</taxon>
        <taxon>Rosales</taxon>
        <taxon>Cannabaceae</taxon>
        <taxon>Trema</taxon>
    </lineage>
</organism>
<evidence type="ECO:0000256" key="8">
    <source>
        <dbReference type="ARBA" id="ARBA00022840"/>
    </source>
</evidence>
<feature type="chain" id="PRO_5015119271" evidence="14">
    <location>
        <begin position="25"/>
        <end position="677"/>
    </location>
</feature>
<dbReference type="InterPro" id="IPR045874">
    <property type="entry name" value="LRK10/LRL21-25-like"/>
</dbReference>
<keyword evidence="7 16" id="KW-0418">Kinase</keyword>
<evidence type="ECO:0000256" key="5">
    <source>
        <dbReference type="ARBA" id="ARBA00022729"/>
    </source>
</evidence>
<evidence type="ECO:0000256" key="1">
    <source>
        <dbReference type="ARBA" id="ARBA00004479"/>
    </source>
</evidence>
<dbReference type="FunFam" id="1.10.510.10:FF:000590">
    <property type="entry name" value="PR5-like receptor kinase"/>
    <property type="match status" value="1"/>
</dbReference>
<dbReference type="PROSITE" id="PS00107">
    <property type="entry name" value="PROTEIN_KINASE_ATP"/>
    <property type="match status" value="1"/>
</dbReference>
<dbReference type="GO" id="GO:0016020">
    <property type="term" value="C:membrane"/>
    <property type="evidence" value="ECO:0007669"/>
    <property type="project" value="UniProtKB-SubCell"/>
</dbReference>
<keyword evidence="9" id="KW-1133">Transmembrane helix</keyword>
<evidence type="ECO:0000256" key="7">
    <source>
        <dbReference type="ARBA" id="ARBA00022777"/>
    </source>
</evidence>
<dbReference type="Pfam" id="PF00069">
    <property type="entry name" value="Pkinase"/>
    <property type="match status" value="1"/>
</dbReference>